<evidence type="ECO:0000256" key="6">
    <source>
        <dbReference type="SAM" id="MobiDB-lite"/>
    </source>
</evidence>
<comment type="function">
    <text evidence="5">Involved in ribosomal large subunit assembly.</text>
</comment>
<reference evidence="7" key="1">
    <citation type="submission" date="2021-01" db="EMBL/GenBank/DDBJ databases">
        <authorList>
            <person name="Corre E."/>
            <person name="Pelletier E."/>
            <person name="Niang G."/>
            <person name="Scheremetjew M."/>
            <person name="Finn R."/>
            <person name="Kale V."/>
            <person name="Holt S."/>
            <person name="Cochrane G."/>
            <person name="Meng A."/>
            <person name="Brown T."/>
            <person name="Cohen L."/>
        </authorList>
    </citation>
    <scope>NUCLEOTIDE SEQUENCE</scope>
    <source>
        <strain evidence="7">CCMP722</strain>
    </source>
</reference>
<proteinExistence type="inferred from homology"/>
<comment type="similarity">
    <text evidence="2 5">Belongs to the RRS1 family.</text>
</comment>
<feature type="region of interest" description="Disordered" evidence="6">
    <location>
        <begin position="174"/>
        <end position="206"/>
    </location>
</feature>
<feature type="compositionally biased region" description="Basic and acidic residues" evidence="6">
    <location>
        <begin position="317"/>
        <end position="348"/>
    </location>
</feature>
<organism evidence="7">
    <name type="scientific">Pyramimonas obovata</name>
    <dbReference type="NCBI Taxonomy" id="1411642"/>
    <lineage>
        <taxon>Eukaryota</taxon>
        <taxon>Viridiplantae</taxon>
        <taxon>Chlorophyta</taxon>
        <taxon>Pyramimonadophyceae</taxon>
        <taxon>Pyramimonadales</taxon>
        <taxon>Pyramimonadaceae</taxon>
        <taxon>Pyramimonas</taxon>
        <taxon>Pyramimonas incertae sedis</taxon>
    </lineage>
</organism>
<evidence type="ECO:0000313" key="7">
    <source>
        <dbReference type="EMBL" id="CAD8688414.1"/>
    </source>
</evidence>
<feature type="compositionally biased region" description="Basic and acidic residues" evidence="6">
    <location>
        <begin position="256"/>
        <end position="268"/>
    </location>
</feature>
<dbReference type="InterPro" id="IPR007023">
    <property type="entry name" value="Ribosom_reg"/>
</dbReference>
<evidence type="ECO:0000256" key="1">
    <source>
        <dbReference type="ARBA" id="ARBA00004123"/>
    </source>
</evidence>
<evidence type="ECO:0000256" key="2">
    <source>
        <dbReference type="ARBA" id="ARBA00010077"/>
    </source>
</evidence>
<dbReference type="Pfam" id="PF04939">
    <property type="entry name" value="RRS1"/>
    <property type="match status" value="1"/>
</dbReference>
<dbReference type="EMBL" id="HBFA01037227">
    <property type="protein sequence ID" value="CAD8688414.1"/>
    <property type="molecule type" value="Transcribed_RNA"/>
</dbReference>
<evidence type="ECO:0000256" key="3">
    <source>
        <dbReference type="ARBA" id="ARBA00022517"/>
    </source>
</evidence>
<name>A0A7S0WWL2_9CHLO</name>
<comment type="subcellular location">
    <subcellularLocation>
        <location evidence="1 5">Nucleus</location>
    </subcellularLocation>
</comment>
<feature type="region of interest" description="Disordered" evidence="6">
    <location>
        <begin position="315"/>
        <end position="348"/>
    </location>
</feature>
<evidence type="ECO:0000256" key="4">
    <source>
        <dbReference type="ARBA" id="ARBA00023242"/>
    </source>
</evidence>
<gene>
    <name evidence="7" type="ORF">POBO1169_LOCUS18622</name>
</gene>
<dbReference type="AlphaFoldDB" id="A0A7S0WWL2"/>
<feature type="compositionally biased region" description="Basic and acidic residues" evidence="6">
    <location>
        <begin position="174"/>
        <end position="198"/>
    </location>
</feature>
<keyword evidence="3 5" id="KW-0690">Ribosome biogenesis</keyword>
<dbReference type="GO" id="GO:0005634">
    <property type="term" value="C:nucleus"/>
    <property type="evidence" value="ECO:0007669"/>
    <property type="project" value="UniProtKB-SubCell"/>
</dbReference>
<feature type="region of interest" description="Disordered" evidence="6">
    <location>
        <begin position="256"/>
        <end position="283"/>
    </location>
</feature>
<protein>
    <recommendedName>
        <fullName evidence="5">Ribosome biogenesis regulatory protein</fullName>
    </recommendedName>
</protein>
<evidence type="ECO:0000256" key="5">
    <source>
        <dbReference type="RuleBase" id="RU364132"/>
    </source>
</evidence>
<sequence length="348" mass="38785">MSDSEDEQAEGPMKITSAAQALQEEAFQGNLEMDLGNLYAYDPSPTDEEEFKGDPTETIIQNGTKIAQSLIGEIFKLPMVETELGFMAKLPTPSTPLPREKPFPKPKPMTKWEAFAKEKGITKRKRSKMEWDESAGEWRRRFGYKRVNDENDIIVVPAKPGDGADTDPFAEARAAKKERVTKNKSKELKNLQDAESKGWKVPNTTRMPSTLALTKTLGFEGSKTGQQGKKVANSLKPEVKAVKEMAALSTASVGKFDKKLKGEKEGRPKGKRRQYLPVTDNSNSEKKLLDATVTKVLKQEQKSILNMEKAVRNYVTDGHDANREKKRVRASDKGVGKKGLKEAKKAKK</sequence>
<keyword evidence="4 5" id="KW-0539">Nucleus</keyword>
<dbReference type="GO" id="GO:0042254">
    <property type="term" value="P:ribosome biogenesis"/>
    <property type="evidence" value="ECO:0007669"/>
    <property type="project" value="UniProtKB-KW"/>
</dbReference>
<accession>A0A7S0WWL2</accession>